<reference evidence="2 3" key="1">
    <citation type="submission" date="2019-12" db="EMBL/GenBank/DDBJ databases">
        <title>Streptomyces sp. strain T44 isolated from rhizosphere soil of Broussonetia papyrifera.</title>
        <authorList>
            <person name="Mo P."/>
        </authorList>
    </citation>
    <scope>NUCLEOTIDE SEQUENCE [LARGE SCALE GENOMIC DNA]</scope>
    <source>
        <strain evidence="2 3">T44</strain>
    </source>
</reference>
<sequence length="204" mass="22495">MVESGDGYSARSRSRYSQKITAAGQPDWIGDRDHQSETCDDTGPNVIVQVVTRPATEQDIDALDRIHQGVTAQGFRPLDHVVDGSYSTPDSIHHSAERWDITLLGPVRDVPKAAERPGLTKKDFRIDWQASTLTCPNGVTSPPWKPTLGDGRSDWGWWPTPVRWAVRTVTVLCSRKAPIGTRPPGRCRQVLHGDGKPTVLLQGN</sequence>
<accession>A0A6I6NCV3</accession>
<evidence type="ECO:0000313" key="2">
    <source>
        <dbReference type="EMBL" id="QHA09244.1"/>
    </source>
</evidence>
<evidence type="ECO:0000313" key="3">
    <source>
        <dbReference type="Proteomes" id="UP000436138"/>
    </source>
</evidence>
<feature type="region of interest" description="Disordered" evidence="1">
    <location>
        <begin position="1"/>
        <end position="42"/>
    </location>
</feature>
<keyword evidence="3" id="KW-1185">Reference proteome</keyword>
<dbReference type="RefSeq" id="WP_158929457.1">
    <property type="nucleotide sequence ID" value="NZ_CP047020.1"/>
</dbReference>
<proteinExistence type="predicted"/>
<dbReference type="Proteomes" id="UP000436138">
    <property type="component" value="Chromosome"/>
</dbReference>
<gene>
    <name evidence="2" type="ORF">GQF42_44090</name>
</gene>
<name>A0A6I6NCV3_9ACTN</name>
<protein>
    <recommendedName>
        <fullName evidence="4">Transposase</fullName>
    </recommendedName>
</protein>
<evidence type="ECO:0008006" key="4">
    <source>
        <dbReference type="Google" id="ProtNLM"/>
    </source>
</evidence>
<organism evidence="2 3">
    <name type="scientific">Streptomyces broussonetiae</name>
    <dbReference type="NCBI Taxonomy" id="2686304"/>
    <lineage>
        <taxon>Bacteria</taxon>
        <taxon>Bacillati</taxon>
        <taxon>Actinomycetota</taxon>
        <taxon>Actinomycetes</taxon>
        <taxon>Kitasatosporales</taxon>
        <taxon>Streptomycetaceae</taxon>
        <taxon>Streptomyces</taxon>
    </lineage>
</organism>
<dbReference type="EMBL" id="CP047020">
    <property type="protein sequence ID" value="QHA09244.1"/>
    <property type="molecule type" value="Genomic_DNA"/>
</dbReference>
<dbReference type="AlphaFoldDB" id="A0A6I6NCV3"/>
<dbReference type="KEGG" id="sbro:GQF42_44090"/>
<evidence type="ECO:0000256" key="1">
    <source>
        <dbReference type="SAM" id="MobiDB-lite"/>
    </source>
</evidence>